<dbReference type="GO" id="GO:0097351">
    <property type="term" value="F:toxin sequestering activity"/>
    <property type="evidence" value="ECO:0007669"/>
    <property type="project" value="InterPro"/>
</dbReference>
<proteinExistence type="predicted"/>
<evidence type="ECO:0000313" key="1">
    <source>
        <dbReference type="EMBL" id="AXY24269.1"/>
    </source>
</evidence>
<keyword evidence="2" id="KW-1185">Reference proteome</keyword>
<protein>
    <submittedName>
        <fullName evidence="1">Antitoxin MazE</fullName>
    </submittedName>
</protein>
<dbReference type="InterPro" id="IPR037914">
    <property type="entry name" value="SpoVT-AbrB_sf"/>
</dbReference>
<dbReference type="InterPro" id="IPR039052">
    <property type="entry name" value="Antitox_PemI-like"/>
</dbReference>
<dbReference type="PANTHER" id="PTHR40516">
    <property type="entry name" value="ANTITOXIN CHPS-RELATED"/>
    <property type="match status" value="1"/>
</dbReference>
<dbReference type="Proteomes" id="UP000264120">
    <property type="component" value="Plasmid unnamed4"/>
</dbReference>
<dbReference type="Gene3D" id="2.10.260.10">
    <property type="match status" value="1"/>
</dbReference>
<geneLocation type="plasmid" evidence="1 2">
    <name>unnamed4</name>
</geneLocation>
<organism evidence="1 2">
    <name type="scientific">Komagataeibacter saccharivorans</name>
    <dbReference type="NCBI Taxonomy" id="265959"/>
    <lineage>
        <taxon>Bacteria</taxon>
        <taxon>Pseudomonadati</taxon>
        <taxon>Pseudomonadota</taxon>
        <taxon>Alphaproteobacteria</taxon>
        <taxon>Acetobacterales</taxon>
        <taxon>Acetobacteraceae</taxon>
        <taxon>Komagataeibacter</taxon>
    </lineage>
</organism>
<dbReference type="EMBL" id="CP023040">
    <property type="protein sequence ID" value="AXY24269.1"/>
    <property type="molecule type" value="Genomic_DNA"/>
</dbReference>
<dbReference type="AlphaFoldDB" id="A0A347WHC6"/>
<reference evidence="1 2" key="1">
    <citation type="submission" date="2017-08" db="EMBL/GenBank/DDBJ databases">
        <title>Complete genome sequence of Gluconacetobacter saccharivorans CV1 isolated from Fermented Vinegar.</title>
        <authorList>
            <person name="Kim S.-Y."/>
        </authorList>
    </citation>
    <scope>NUCLEOTIDE SEQUENCE [LARGE SCALE GENOMIC DNA]</scope>
    <source>
        <strain evidence="1 2">CV1</strain>
        <plasmid evidence="1 2">unnamed4</plasmid>
    </source>
</reference>
<keyword evidence="1" id="KW-0614">Plasmid</keyword>
<dbReference type="PANTHER" id="PTHR40516:SF1">
    <property type="entry name" value="ANTITOXIN CHPS-RELATED"/>
    <property type="match status" value="1"/>
</dbReference>
<evidence type="ECO:0000313" key="2">
    <source>
        <dbReference type="Proteomes" id="UP000264120"/>
    </source>
</evidence>
<accession>A0A347WHC6</accession>
<sequence length="86" mass="9342">MGQISMKISALPGSVLSENQHLPTSILEAVQLQIDQSVDVREEDGRIIIQPLRRESLSLESLTAAITDENRHGEMGFGPSAGGEVW</sequence>
<name>A0A347WHC6_9PROT</name>
<gene>
    <name evidence="1" type="primary">mazE</name>
    <name evidence="1" type="ORF">CD178_03525</name>
</gene>
<dbReference type="SUPFAM" id="SSF89447">
    <property type="entry name" value="AbrB/MazE/MraZ-like"/>
    <property type="match status" value="1"/>
</dbReference>
<dbReference type="KEGG" id="ksc:CD178_03525"/>